<protein>
    <submittedName>
        <fullName evidence="2">Uncharacterized protein</fullName>
    </submittedName>
</protein>
<organism evidence="2 3">
    <name type="scientific">Shouchella miscanthi</name>
    <dbReference type="NCBI Taxonomy" id="2598861"/>
    <lineage>
        <taxon>Bacteria</taxon>
        <taxon>Bacillati</taxon>
        <taxon>Bacillota</taxon>
        <taxon>Bacilli</taxon>
        <taxon>Bacillales</taxon>
        <taxon>Bacillaceae</taxon>
        <taxon>Shouchella</taxon>
    </lineage>
</organism>
<dbReference type="RefSeq" id="WP_328239299.1">
    <property type="nucleotide sequence ID" value="NZ_JAROAS010000083.1"/>
</dbReference>
<feature type="transmembrane region" description="Helical" evidence="1">
    <location>
        <begin position="137"/>
        <end position="154"/>
    </location>
</feature>
<gene>
    <name evidence="2" type="ORF">P5F74_21740</name>
</gene>
<feature type="transmembrane region" description="Helical" evidence="1">
    <location>
        <begin position="113"/>
        <end position="130"/>
    </location>
</feature>
<dbReference type="EMBL" id="JAROAS010000083">
    <property type="protein sequence ID" value="MED4130737.1"/>
    <property type="molecule type" value="Genomic_DNA"/>
</dbReference>
<proteinExistence type="predicted"/>
<comment type="caution">
    <text evidence="2">The sequence shown here is derived from an EMBL/GenBank/DDBJ whole genome shotgun (WGS) entry which is preliminary data.</text>
</comment>
<dbReference type="Proteomes" id="UP001341820">
    <property type="component" value="Unassembled WGS sequence"/>
</dbReference>
<name>A0ABU6NRB8_9BACI</name>
<keyword evidence="1" id="KW-0472">Membrane</keyword>
<evidence type="ECO:0000256" key="1">
    <source>
        <dbReference type="SAM" id="Phobius"/>
    </source>
</evidence>
<feature type="transmembrane region" description="Helical" evidence="1">
    <location>
        <begin position="12"/>
        <end position="32"/>
    </location>
</feature>
<keyword evidence="1" id="KW-1133">Transmembrane helix</keyword>
<keyword evidence="1" id="KW-0812">Transmembrane</keyword>
<evidence type="ECO:0000313" key="2">
    <source>
        <dbReference type="EMBL" id="MED4130737.1"/>
    </source>
</evidence>
<feature type="transmembrane region" description="Helical" evidence="1">
    <location>
        <begin position="44"/>
        <end position="63"/>
    </location>
</feature>
<sequence length="192" mass="21724">MFFGTRWFFKFLFFLSAMSPAYLLFSLQIYVYKGIGQITLCGLVLPWIAILIIGLSLLSVFIIKKILYKTKKREENVLNINLKVIQIKQTNGDIVSFFVGIILPAVFFIEESLTVSICVFVTIQILIFILVSKSSTIFPNVIMILLGLNVYSLSNGKYLISNLSVNDITNRDIDCIRLGDESNLLAYLSKEA</sequence>
<feature type="transmembrane region" description="Helical" evidence="1">
    <location>
        <begin position="90"/>
        <end position="107"/>
    </location>
</feature>
<evidence type="ECO:0000313" key="3">
    <source>
        <dbReference type="Proteomes" id="UP001341820"/>
    </source>
</evidence>
<keyword evidence="3" id="KW-1185">Reference proteome</keyword>
<reference evidence="2 3" key="1">
    <citation type="submission" date="2023-03" db="EMBL/GenBank/DDBJ databases">
        <title>Bacillus Genome Sequencing.</title>
        <authorList>
            <person name="Dunlap C."/>
        </authorList>
    </citation>
    <scope>NUCLEOTIDE SEQUENCE [LARGE SCALE GENOMIC DNA]</scope>
    <source>
        <strain evidence="2 3">B-4107</strain>
    </source>
</reference>
<accession>A0ABU6NRB8</accession>